<protein>
    <submittedName>
        <fullName evidence="2">Uncharacterized protein</fullName>
    </submittedName>
</protein>
<reference evidence="2 3" key="1">
    <citation type="submission" date="2023-09" db="EMBL/GenBank/DDBJ databases">
        <authorList>
            <person name="Golyshina O.V."/>
            <person name="Lunev E.A."/>
            <person name="Bargiela R."/>
            <person name="Gaines M.C."/>
            <person name="Daum B."/>
            <person name="Bale N.J."/>
            <person name="Koenen M."/>
            <person name="Sinninghe Damst J.S."/>
            <person name="Yakimov M."/>
            <person name="Golyshin P.N."/>
        </authorList>
    </citation>
    <scope>NUCLEOTIDE SEQUENCE [LARGE SCALE GENOMIC DNA]</scope>
    <source>
        <strain evidence="2 3">M1</strain>
    </source>
</reference>
<dbReference type="RefSeq" id="WP_393972135.1">
    <property type="nucleotide sequence ID" value="NZ_CP133772.1"/>
</dbReference>
<evidence type="ECO:0000313" key="2">
    <source>
        <dbReference type="EMBL" id="WYY00185.1"/>
    </source>
</evidence>
<keyword evidence="1" id="KW-1133">Transmembrane helix</keyword>
<keyword evidence="3" id="KW-1185">Reference proteome</keyword>
<accession>A0AAX4NG71</accession>
<name>A0AAX4NG71_9ARCH</name>
<organism evidence="2 3">
    <name type="scientific">Oxyplasma meridianum</name>
    <dbReference type="NCBI Taxonomy" id="3073602"/>
    <lineage>
        <taxon>Archaea</taxon>
        <taxon>Methanobacteriati</taxon>
        <taxon>Thermoplasmatota</taxon>
        <taxon>Thermoplasmata</taxon>
        <taxon>Thermoplasmatales</taxon>
        <taxon>Thermoplasmataceae</taxon>
        <taxon>Oxyplasma</taxon>
    </lineage>
</organism>
<dbReference type="GeneID" id="95967473"/>
<gene>
    <name evidence="2" type="ORF">OXIME_000742</name>
</gene>
<dbReference type="Proteomes" id="UP001451606">
    <property type="component" value="Chromosome"/>
</dbReference>
<feature type="transmembrane region" description="Helical" evidence="1">
    <location>
        <begin position="21"/>
        <end position="43"/>
    </location>
</feature>
<evidence type="ECO:0000313" key="3">
    <source>
        <dbReference type="Proteomes" id="UP001451606"/>
    </source>
</evidence>
<dbReference type="EMBL" id="CP133772">
    <property type="protein sequence ID" value="WYY00185.1"/>
    <property type="molecule type" value="Genomic_DNA"/>
</dbReference>
<proteinExistence type="predicted"/>
<dbReference type="AlphaFoldDB" id="A0AAX4NG71"/>
<keyword evidence="1" id="KW-0812">Transmembrane</keyword>
<sequence>MKIISRNMPITRKRSKCKKPYSAIKAIFHGGHVFVITVSSVMVKNMFMCMIRMKKRRMIV</sequence>
<evidence type="ECO:0000256" key="1">
    <source>
        <dbReference type="SAM" id="Phobius"/>
    </source>
</evidence>
<dbReference type="KEGG" id="omr:OXIME_000742"/>
<keyword evidence="1" id="KW-0472">Membrane</keyword>